<dbReference type="PANTHER" id="PTHR33365">
    <property type="entry name" value="YALI0B05434P"/>
    <property type="match status" value="1"/>
</dbReference>
<gene>
    <name evidence="4" type="ORF">ZT3D7_G10883</name>
</gene>
<dbReference type="EMBL" id="LT853703">
    <property type="protein sequence ID" value="SMQ55728.1"/>
    <property type="molecule type" value="Genomic_DNA"/>
</dbReference>
<reference evidence="4 5" key="1">
    <citation type="submission" date="2016-06" db="EMBL/GenBank/DDBJ databases">
        <authorList>
            <person name="Kjaerup R.B."/>
            <person name="Dalgaard T.S."/>
            <person name="Juul-Madsen H.R."/>
        </authorList>
    </citation>
    <scope>NUCLEOTIDE SEQUENCE [LARGE SCALE GENOMIC DNA]</scope>
</reference>
<evidence type="ECO:0000313" key="4">
    <source>
        <dbReference type="EMBL" id="SMQ55728.1"/>
    </source>
</evidence>
<sequence length="271" mass="31536">MAAEQKFRDSPEDEALLSETSNDDFHPRTPRASTSKLHTMALYLTITVQALWMLWTHYSQPHDPSIAIYSPAAEAVEYHVVDFGKYFLRRSEYMPKFGQLPTDDLDKRWEDLYDFGISSIPRWQADKLENKTEAIPGTEDYLIELDMFHQLHCLDMVRKALYPDRYEGWKRNPDGTVDIKDTNFHHWEHCIDGLRQAIQCTGDISPLRHRINGINGILAPDLAARHTCRNFTKIKEWAKERQAPEYKWKVALGLVDVKPDFTLQEAIDTEV</sequence>
<evidence type="ECO:0000256" key="3">
    <source>
        <dbReference type="SAM" id="MobiDB-lite"/>
    </source>
</evidence>
<protein>
    <recommendedName>
        <fullName evidence="6">Tat pathway signal sequence</fullName>
    </recommendedName>
</protein>
<evidence type="ECO:0000313" key="5">
    <source>
        <dbReference type="Proteomes" id="UP000215127"/>
    </source>
</evidence>
<name>A0A1X7S7S4_ZYMT9</name>
<comment type="pathway">
    <text evidence="1">Mycotoxin biosynthesis.</text>
</comment>
<dbReference type="InterPro" id="IPR021765">
    <property type="entry name" value="UstYa-like"/>
</dbReference>
<dbReference type="PANTHER" id="PTHR33365:SF4">
    <property type="entry name" value="CYCLOCHLOROTINE BIOSYNTHESIS PROTEIN O"/>
    <property type="match status" value="1"/>
</dbReference>
<comment type="similarity">
    <text evidence="2">Belongs to the ustYa family.</text>
</comment>
<proteinExistence type="inferred from homology"/>
<dbReference type="STRING" id="1276538.A0A1X7S7S4"/>
<dbReference type="AlphaFoldDB" id="A0A1X7S7S4"/>
<accession>A0A1X7S7S4</accession>
<dbReference type="Proteomes" id="UP000215127">
    <property type="component" value="Chromosome 12"/>
</dbReference>
<organism evidence="4 5">
    <name type="scientific">Zymoseptoria tritici (strain ST99CH_3D7)</name>
    <dbReference type="NCBI Taxonomy" id="1276538"/>
    <lineage>
        <taxon>Eukaryota</taxon>
        <taxon>Fungi</taxon>
        <taxon>Dikarya</taxon>
        <taxon>Ascomycota</taxon>
        <taxon>Pezizomycotina</taxon>
        <taxon>Dothideomycetes</taxon>
        <taxon>Dothideomycetidae</taxon>
        <taxon>Mycosphaerellales</taxon>
        <taxon>Mycosphaerellaceae</taxon>
        <taxon>Zymoseptoria</taxon>
    </lineage>
</organism>
<keyword evidence="5" id="KW-1185">Reference proteome</keyword>
<dbReference type="GO" id="GO:0043386">
    <property type="term" value="P:mycotoxin biosynthetic process"/>
    <property type="evidence" value="ECO:0007669"/>
    <property type="project" value="InterPro"/>
</dbReference>
<feature type="compositionally biased region" description="Basic and acidic residues" evidence="3">
    <location>
        <begin position="1"/>
        <end position="10"/>
    </location>
</feature>
<evidence type="ECO:0000256" key="1">
    <source>
        <dbReference type="ARBA" id="ARBA00004685"/>
    </source>
</evidence>
<dbReference type="Pfam" id="PF11807">
    <property type="entry name" value="UstYa"/>
    <property type="match status" value="1"/>
</dbReference>
<feature type="region of interest" description="Disordered" evidence="3">
    <location>
        <begin position="1"/>
        <end position="32"/>
    </location>
</feature>
<evidence type="ECO:0008006" key="6">
    <source>
        <dbReference type="Google" id="ProtNLM"/>
    </source>
</evidence>
<evidence type="ECO:0000256" key="2">
    <source>
        <dbReference type="ARBA" id="ARBA00035112"/>
    </source>
</evidence>